<dbReference type="Proteomes" id="UP001062846">
    <property type="component" value="Chromosome 7"/>
</dbReference>
<keyword evidence="2" id="KW-1185">Reference proteome</keyword>
<organism evidence="1 2">
    <name type="scientific">Rhododendron molle</name>
    <name type="common">Chinese azalea</name>
    <name type="synonym">Azalea mollis</name>
    <dbReference type="NCBI Taxonomy" id="49168"/>
    <lineage>
        <taxon>Eukaryota</taxon>
        <taxon>Viridiplantae</taxon>
        <taxon>Streptophyta</taxon>
        <taxon>Embryophyta</taxon>
        <taxon>Tracheophyta</taxon>
        <taxon>Spermatophyta</taxon>
        <taxon>Magnoliopsida</taxon>
        <taxon>eudicotyledons</taxon>
        <taxon>Gunneridae</taxon>
        <taxon>Pentapetalae</taxon>
        <taxon>asterids</taxon>
        <taxon>Ericales</taxon>
        <taxon>Ericaceae</taxon>
        <taxon>Ericoideae</taxon>
        <taxon>Rhodoreae</taxon>
        <taxon>Rhododendron</taxon>
    </lineage>
</organism>
<gene>
    <name evidence="1" type="ORF">RHMOL_Rhmol07G0317600</name>
</gene>
<proteinExistence type="predicted"/>
<evidence type="ECO:0000313" key="2">
    <source>
        <dbReference type="Proteomes" id="UP001062846"/>
    </source>
</evidence>
<protein>
    <submittedName>
        <fullName evidence="1">Uncharacterized protein</fullName>
    </submittedName>
</protein>
<evidence type="ECO:0000313" key="1">
    <source>
        <dbReference type="EMBL" id="KAI8549006.1"/>
    </source>
</evidence>
<accession>A0ACC0N801</accession>
<dbReference type="EMBL" id="CM046394">
    <property type="protein sequence ID" value="KAI8549006.1"/>
    <property type="molecule type" value="Genomic_DNA"/>
</dbReference>
<reference evidence="1" key="1">
    <citation type="submission" date="2022-02" db="EMBL/GenBank/DDBJ databases">
        <title>Plant Genome Project.</title>
        <authorList>
            <person name="Zhang R.-G."/>
        </authorList>
    </citation>
    <scope>NUCLEOTIDE SEQUENCE</scope>
    <source>
        <strain evidence="1">AT1</strain>
    </source>
</reference>
<name>A0ACC0N801_RHOML</name>
<sequence length="154" mass="17584">MERSEPPCNIREYLPGTYDTSKSLVLLNYYAYARFSKDLMNAIRTCYAAASNRWVNFIVVGNEEEMESREAFNYFVDFLNGKHLCGCYDVNSCKLLVSCGGARTFMINNIGPIGCIPHKSINCSRICNETLNEAMKAYNVKLVDILKKFILEKF</sequence>
<comment type="caution">
    <text evidence="1">The sequence shown here is derived from an EMBL/GenBank/DDBJ whole genome shotgun (WGS) entry which is preliminary data.</text>
</comment>